<dbReference type="InterPro" id="IPR016795">
    <property type="entry name" value="UCP021697"/>
</dbReference>
<dbReference type="PANTHER" id="PTHR36115">
    <property type="entry name" value="PROLINE-RICH ANTIGEN HOMOLOG-RELATED"/>
    <property type="match status" value="1"/>
</dbReference>
<dbReference type="AlphaFoldDB" id="A0A2M8WR92"/>
<sequence length="141" mass="14818">MGSWLEGTPVGTTSRGARLGLPADGPGSMARIGRRIGALCVDWACCLVVSVAFFHGNPTATLLVFLAENVLLVGTAGFTLGHLLLGLRVRRMLPGVPDGPPGPLRGLYRALLLCLVIPAIVWDADGRGLHDRISGTAIVRR</sequence>
<feature type="transmembrane region" description="Helical" evidence="1">
    <location>
        <begin position="106"/>
        <end position="122"/>
    </location>
</feature>
<dbReference type="PANTHER" id="PTHR36115:SF6">
    <property type="entry name" value="PROLINE-RICH ANTIGEN HOMOLOG"/>
    <property type="match status" value="1"/>
</dbReference>
<feature type="transmembrane region" description="Helical" evidence="1">
    <location>
        <begin position="36"/>
        <end position="56"/>
    </location>
</feature>
<evidence type="ECO:0000313" key="3">
    <source>
        <dbReference type="Proteomes" id="UP000231586"/>
    </source>
</evidence>
<dbReference type="Proteomes" id="UP000231586">
    <property type="component" value="Unassembled WGS sequence"/>
</dbReference>
<comment type="caution">
    <text evidence="2">The sequence shown here is derived from an EMBL/GenBank/DDBJ whole genome shotgun (WGS) entry which is preliminary data.</text>
</comment>
<reference evidence="2 3" key="1">
    <citation type="submission" date="2017-11" db="EMBL/GenBank/DDBJ databases">
        <title>Genomic Encyclopedia of Archaeal and Bacterial Type Strains, Phase II (KMG-II): From Individual Species to Whole Genera.</title>
        <authorList>
            <person name="Goeker M."/>
        </authorList>
    </citation>
    <scope>NUCLEOTIDE SEQUENCE [LARGE SCALE GENOMIC DNA]</scope>
    <source>
        <strain evidence="2 3">DSM 22413</strain>
    </source>
</reference>
<protein>
    <recommendedName>
        <fullName evidence="4">RDD family protein</fullName>
    </recommendedName>
</protein>
<name>A0A2M8WR92_9MICO</name>
<organism evidence="2 3">
    <name type="scientific">Luteimicrobium subarcticum</name>
    <dbReference type="NCBI Taxonomy" id="620910"/>
    <lineage>
        <taxon>Bacteria</taxon>
        <taxon>Bacillati</taxon>
        <taxon>Actinomycetota</taxon>
        <taxon>Actinomycetes</taxon>
        <taxon>Micrococcales</taxon>
        <taxon>Luteimicrobium</taxon>
    </lineage>
</organism>
<feature type="transmembrane region" description="Helical" evidence="1">
    <location>
        <begin position="62"/>
        <end position="85"/>
    </location>
</feature>
<keyword evidence="3" id="KW-1185">Reference proteome</keyword>
<keyword evidence="1" id="KW-0812">Transmembrane</keyword>
<evidence type="ECO:0008006" key="4">
    <source>
        <dbReference type="Google" id="ProtNLM"/>
    </source>
</evidence>
<dbReference type="EMBL" id="PGTZ01000008">
    <property type="protein sequence ID" value="PJI93460.1"/>
    <property type="molecule type" value="Genomic_DNA"/>
</dbReference>
<evidence type="ECO:0000313" key="2">
    <source>
        <dbReference type="EMBL" id="PJI93460.1"/>
    </source>
</evidence>
<keyword evidence="1" id="KW-0472">Membrane</keyword>
<proteinExistence type="predicted"/>
<dbReference type="PIRSF" id="PIRSF021697">
    <property type="entry name" value="UCP021697"/>
    <property type="match status" value="1"/>
</dbReference>
<keyword evidence="1" id="KW-1133">Transmembrane helix</keyword>
<evidence type="ECO:0000256" key="1">
    <source>
        <dbReference type="SAM" id="Phobius"/>
    </source>
</evidence>
<accession>A0A2M8WR92</accession>
<gene>
    <name evidence="2" type="ORF">CLV34_2034</name>
</gene>
<dbReference type="InterPro" id="IPR051791">
    <property type="entry name" value="Pra-immunoreactive"/>
</dbReference>